<comment type="caution">
    <text evidence="1">The sequence shown here is derived from an EMBL/GenBank/DDBJ whole genome shotgun (WGS) entry which is preliminary data.</text>
</comment>
<evidence type="ECO:0000313" key="2">
    <source>
        <dbReference type="Proteomes" id="UP001060085"/>
    </source>
</evidence>
<protein>
    <submittedName>
        <fullName evidence="1">Uncharacterized protein</fullName>
    </submittedName>
</protein>
<organism evidence="1 2">
    <name type="scientific">Catharanthus roseus</name>
    <name type="common">Madagascar periwinkle</name>
    <name type="synonym">Vinca rosea</name>
    <dbReference type="NCBI Taxonomy" id="4058"/>
    <lineage>
        <taxon>Eukaryota</taxon>
        <taxon>Viridiplantae</taxon>
        <taxon>Streptophyta</taxon>
        <taxon>Embryophyta</taxon>
        <taxon>Tracheophyta</taxon>
        <taxon>Spermatophyta</taxon>
        <taxon>Magnoliopsida</taxon>
        <taxon>eudicotyledons</taxon>
        <taxon>Gunneridae</taxon>
        <taxon>Pentapetalae</taxon>
        <taxon>asterids</taxon>
        <taxon>lamiids</taxon>
        <taxon>Gentianales</taxon>
        <taxon>Apocynaceae</taxon>
        <taxon>Rauvolfioideae</taxon>
        <taxon>Vinceae</taxon>
        <taxon>Catharanthinae</taxon>
        <taxon>Catharanthus</taxon>
    </lineage>
</organism>
<proteinExistence type="predicted"/>
<evidence type="ECO:0000313" key="1">
    <source>
        <dbReference type="EMBL" id="KAI5649378.1"/>
    </source>
</evidence>
<accession>A0ACB9ZPK6</accession>
<keyword evidence="2" id="KW-1185">Reference proteome</keyword>
<dbReference type="Proteomes" id="UP001060085">
    <property type="component" value="Linkage Group LG08"/>
</dbReference>
<dbReference type="EMBL" id="CM044708">
    <property type="protein sequence ID" value="KAI5649378.1"/>
    <property type="molecule type" value="Genomic_DNA"/>
</dbReference>
<name>A0ACB9ZPK6_CATRO</name>
<reference evidence="2" key="1">
    <citation type="journal article" date="2023" name="Nat. Plants">
        <title>Single-cell RNA sequencing provides a high-resolution roadmap for understanding the multicellular compartmentation of specialized metabolism.</title>
        <authorList>
            <person name="Sun S."/>
            <person name="Shen X."/>
            <person name="Li Y."/>
            <person name="Li Y."/>
            <person name="Wang S."/>
            <person name="Li R."/>
            <person name="Zhang H."/>
            <person name="Shen G."/>
            <person name="Guo B."/>
            <person name="Wei J."/>
            <person name="Xu J."/>
            <person name="St-Pierre B."/>
            <person name="Chen S."/>
            <person name="Sun C."/>
        </authorList>
    </citation>
    <scope>NUCLEOTIDE SEQUENCE [LARGE SCALE GENOMIC DNA]</scope>
</reference>
<gene>
    <name evidence="1" type="ORF">M9H77_35383</name>
</gene>
<sequence length="288" mass="32640">MAWQSLMERSTPNLAYQAWRHEPEVGPIVYRSKTIFEDATPELVRDFFWDDEFRPKWDPMLGYFKILEECPHYGTMIVHWIKKFPFFCSDREYIIGRRLWEAGKVYYCVTKGVPYPALPRRDKPRRVDLYFSSWVIKPVQSLKGDGQLSACEVTLIHYEDMGIPKDVAKLGVRHGMWGTVKKLHAGFRAYQNARKSEAPLSRCALMAGLTTKISPDEGTISLEIESSEEEKSDTLDTQCKKGRGGIDWRWVAVGGAAVVIGLHTGLIGKALLIGAGQRAAARRGGKSR</sequence>